<keyword evidence="3" id="KW-0378">Hydrolase</keyword>
<proteinExistence type="predicted"/>
<dbReference type="InterPro" id="IPR018392">
    <property type="entry name" value="LysM"/>
</dbReference>
<comment type="caution">
    <text evidence="3">The sequence shown here is derived from an EMBL/GenBank/DDBJ whole genome shotgun (WGS) entry which is preliminary data.</text>
</comment>
<gene>
    <name evidence="3" type="ORF">H0267_15870</name>
</gene>
<dbReference type="Pfam" id="PF07486">
    <property type="entry name" value="Hydrolase_2"/>
    <property type="match status" value="1"/>
</dbReference>
<dbReference type="PROSITE" id="PS51782">
    <property type="entry name" value="LYSM"/>
    <property type="match status" value="1"/>
</dbReference>
<protein>
    <submittedName>
        <fullName evidence="3">Cell wall hydrolase</fullName>
    </submittedName>
</protein>
<dbReference type="Pfam" id="PF01476">
    <property type="entry name" value="LysM"/>
    <property type="match status" value="1"/>
</dbReference>
<dbReference type="Gene3D" id="6.20.240.60">
    <property type="match status" value="1"/>
</dbReference>
<dbReference type="InterPro" id="IPR036779">
    <property type="entry name" value="LysM_dom_sf"/>
</dbReference>
<dbReference type="AlphaFoldDB" id="A0A931MWZ1"/>
<dbReference type="InterPro" id="IPR011105">
    <property type="entry name" value="Cell_wall_hydrolase_SleB"/>
</dbReference>
<organism evidence="3 4">
    <name type="scientific">Halobacillus yeomjeoni</name>
    <dbReference type="NCBI Taxonomy" id="311194"/>
    <lineage>
        <taxon>Bacteria</taxon>
        <taxon>Bacillati</taxon>
        <taxon>Bacillota</taxon>
        <taxon>Bacilli</taxon>
        <taxon>Bacillales</taxon>
        <taxon>Bacillaceae</taxon>
        <taxon>Halobacillus</taxon>
    </lineage>
</organism>
<feature type="domain" description="LysM" evidence="2">
    <location>
        <begin position="38"/>
        <end position="81"/>
    </location>
</feature>
<evidence type="ECO:0000256" key="1">
    <source>
        <dbReference type="SAM" id="SignalP"/>
    </source>
</evidence>
<evidence type="ECO:0000259" key="2">
    <source>
        <dbReference type="PROSITE" id="PS51782"/>
    </source>
</evidence>
<evidence type="ECO:0000313" key="4">
    <source>
        <dbReference type="Proteomes" id="UP000614490"/>
    </source>
</evidence>
<feature type="signal peptide" evidence="1">
    <location>
        <begin position="1"/>
        <end position="33"/>
    </location>
</feature>
<keyword evidence="4" id="KW-1185">Reference proteome</keyword>
<accession>A0A931MWZ1</accession>
<dbReference type="SMART" id="SM00257">
    <property type="entry name" value="LysM"/>
    <property type="match status" value="1"/>
</dbReference>
<dbReference type="GO" id="GO:0016787">
    <property type="term" value="F:hydrolase activity"/>
    <property type="evidence" value="ECO:0007669"/>
    <property type="project" value="UniProtKB-KW"/>
</dbReference>
<reference evidence="3 4" key="1">
    <citation type="journal article" date="2005" name="Int. J. Syst. Evol. Microbiol.">
        <title>Halobacillus yeomjeoni sp. nov., isolated from a marine solar saltern in Korea.</title>
        <authorList>
            <person name="Yoon J.H."/>
            <person name="Kang S.J."/>
            <person name="Lee C.H."/>
            <person name="Oh H.W."/>
            <person name="Oh T.K."/>
        </authorList>
    </citation>
    <scope>NUCLEOTIDE SEQUENCE [LARGE SCALE GENOMIC DNA]</scope>
    <source>
        <strain evidence="3 4">KCTC 3957</strain>
    </source>
</reference>
<dbReference type="Proteomes" id="UP000614490">
    <property type="component" value="Unassembled WGS sequence"/>
</dbReference>
<dbReference type="SUPFAM" id="SSF54106">
    <property type="entry name" value="LysM domain"/>
    <property type="match status" value="1"/>
</dbReference>
<feature type="chain" id="PRO_5037117709" evidence="1">
    <location>
        <begin position="34"/>
        <end position="202"/>
    </location>
</feature>
<dbReference type="InterPro" id="IPR042047">
    <property type="entry name" value="SleB_dom1"/>
</dbReference>
<dbReference type="Gene3D" id="3.10.350.10">
    <property type="entry name" value="LysM domain"/>
    <property type="match status" value="1"/>
</dbReference>
<keyword evidence="1" id="KW-0732">Signal</keyword>
<dbReference type="Gene3D" id="1.10.10.2520">
    <property type="entry name" value="Cell wall hydrolase SleB, domain 1"/>
    <property type="match status" value="1"/>
</dbReference>
<name>A0A931MWZ1_9BACI</name>
<sequence length="202" mass="22478">MNFSGRFTRVLKRMIVVGLMFLCALAFTGPVQAEEGLNTHEVKQGDTLYKIGMKYGVSVQQIQAMNDMYGTMIYPGQELILPVTLEEWEEDLLARLVEAEAKGESYAGKVAVATVVLNRVESPLFPDSLYGVIYQSRQFEPVDNGHINDPASHTSRQAVEEALSFQGFDGGSLFFYNPDKVSSAYHNDREVTVVIGNHVFSK</sequence>
<dbReference type="EMBL" id="JADZSC010000004">
    <property type="protein sequence ID" value="MBH0231689.1"/>
    <property type="molecule type" value="Genomic_DNA"/>
</dbReference>
<dbReference type="CDD" id="cd00118">
    <property type="entry name" value="LysM"/>
    <property type="match status" value="1"/>
</dbReference>
<evidence type="ECO:0000313" key="3">
    <source>
        <dbReference type="EMBL" id="MBH0231689.1"/>
    </source>
</evidence>